<dbReference type="InterPro" id="IPR027417">
    <property type="entry name" value="P-loop_NTPase"/>
</dbReference>
<dbReference type="PROSITE" id="PS50053">
    <property type="entry name" value="UBIQUITIN_2"/>
    <property type="match status" value="1"/>
</dbReference>
<dbReference type="Pfam" id="PF00240">
    <property type="entry name" value="ubiquitin"/>
    <property type="match status" value="1"/>
</dbReference>
<dbReference type="SMART" id="SM00213">
    <property type="entry name" value="UBQ"/>
    <property type="match status" value="1"/>
</dbReference>
<gene>
    <name evidence="3" type="ORF">EPUS_09335</name>
</gene>
<dbReference type="HOGENOM" id="CLU_248893_0_0_1"/>
<name>U1HLS3_ENDPU</name>
<dbReference type="InterPro" id="IPR019956">
    <property type="entry name" value="Ubiquitin_dom"/>
</dbReference>
<dbReference type="GO" id="GO:0009116">
    <property type="term" value="P:nucleoside metabolic process"/>
    <property type="evidence" value="ECO:0007669"/>
    <property type="project" value="InterPro"/>
</dbReference>
<evidence type="ECO:0000313" key="4">
    <source>
        <dbReference type="Proteomes" id="UP000019373"/>
    </source>
</evidence>
<dbReference type="InterPro" id="IPR000626">
    <property type="entry name" value="Ubiquitin-like_dom"/>
</dbReference>
<keyword evidence="4" id="KW-1185">Reference proteome</keyword>
<evidence type="ECO:0000259" key="2">
    <source>
        <dbReference type="PROSITE" id="PS50053"/>
    </source>
</evidence>
<dbReference type="InterPro" id="IPR053137">
    <property type="entry name" value="NLR-like"/>
</dbReference>
<feature type="compositionally biased region" description="Polar residues" evidence="1">
    <location>
        <begin position="695"/>
        <end position="704"/>
    </location>
</feature>
<dbReference type="PROSITE" id="PS00299">
    <property type="entry name" value="UBIQUITIN_1"/>
    <property type="match status" value="1"/>
</dbReference>
<dbReference type="PANTHER" id="PTHR46082">
    <property type="entry name" value="ATP/GTP-BINDING PROTEIN-RELATED"/>
    <property type="match status" value="1"/>
</dbReference>
<dbReference type="RefSeq" id="XP_007804399.1">
    <property type="nucleotide sequence ID" value="XM_007806208.1"/>
</dbReference>
<feature type="domain" description="Ubiquitin-like" evidence="2">
    <location>
        <begin position="1307"/>
        <end position="1382"/>
    </location>
</feature>
<dbReference type="SUPFAM" id="SSF54236">
    <property type="entry name" value="Ubiquitin-like"/>
    <property type="match status" value="1"/>
</dbReference>
<dbReference type="GO" id="GO:0003824">
    <property type="term" value="F:catalytic activity"/>
    <property type="evidence" value="ECO:0007669"/>
    <property type="project" value="InterPro"/>
</dbReference>
<dbReference type="EMBL" id="KE721371">
    <property type="protein sequence ID" value="ERF69954.1"/>
    <property type="molecule type" value="Genomic_DNA"/>
</dbReference>
<reference evidence="4" key="1">
    <citation type="journal article" date="2014" name="BMC Genomics">
        <title>Genome characteristics reveal the impact of lichenization on lichen-forming fungus Endocarpon pusillum Hedwig (Verrucariales, Ascomycota).</title>
        <authorList>
            <person name="Wang Y.-Y."/>
            <person name="Liu B."/>
            <person name="Zhang X.-Y."/>
            <person name="Zhou Q.-M."/>
            <person name="Zhang T."/>
            <person name="Li H."/>
            <person name="Yu Y.-F."/>
            <person name="Zhang X.-L."/>
            <person name="Hao X.-Y."/>
            <person name="Wang M."/>
            <person name="Wang L."/>
            <person name="Wei J.-C."/>
        </authorList>
    </citation>
    <scope>NUCLEOTIDE SEQUENCE [LARGE SCALE GENOMIC DNA]</scope>
    <source>
        <strain evidence="4">Z07020 / HMAS-L-300199</strain>
    </source>
</reference>
<evidence type="ECO:0000313" key="3">
    <source>
        <dbReference type="EMBL" id="ERF69954.1"/>
    </source>
</evidence>
<dbReference type="PANTHER" id="PTHR46082:SF6">
    <property type="entry name" value="AAA+ ATPASE DOMAIN-CONTAINING PROTEIN-RELATED"/>
    <property type="match status" value="1"/>
</dbReference>
<proteinExistence type="predicted"/>
<protein>
    <recommendedName>
        <fullName evidence="2">Ubiquitin-like domain-containing protein</fullName>
    </recommendedName>
</protein>
<dbReference type="SUPFAM" id="SSF52540">
    <property type="entry name" value="P-loop containing nucleoside triphosphate hydrolases"/>
    <property type="match status" value="1"/>
</dbReference>
<dbReference type="Gene3D" id="3.40.50.1580">
    <property type="entry name" value="Nucleoside phosphorylase domain"/>
    <property type="match status" value="1"/>
</dbReference>
<dbReference type="Gene3D" id="3.10.20.90">
    <property type="entry name" value="Phosphatidylinositol 3-kinase Catalytic Subunit, Chain A, domain 1"/>
    <property type="match status" value="1"/>
</dbReference>
<dbReference type="InterPro" id="IPR029071">
    <property type="entry name" value="Ubiquitin-like_domsf"/>
</dbReference>
<dbReference type="eggNOG" id="KOG0001">
    <property type="taxonomic scope" value="Eukaryota"/>
</dbReference>
<dbReference type="GeneID" id="19244160"/>
<dbReference type="PRINTS" id="PR00348">
    <property type="entry name" value="UBIQUITIN"/>
</dbReference>
<dbReference type="SUPFAM" id="SSF53167">
    <property type="entry name" value="Purine and uridine phosphorylases"/>
    <property type="match status" value="1"/>
</dbReference>
<evidence type="ECO:0000256" key="1">
    <source>
        <dbReference type="SAM" id="MobiDB-lite"/>
    </source>
</evidence>
<dbReference type="OrthoDB" id="1577640at2759"/>
<dbReference type="InterPro" id="IPR035994">
    <property type="entry name" value="Nucleoside_phosphorylase_sf"/>
</dbReference>
<dbReference type="InterPro" id="IPR019954">
    <property type="entry name" value="Ubiquitin_CS"/>
</dbReference>
<accession>U1HLS3</accession>
<feature type="region of interest" description="Disordered" evidence="1">
    <location>
        <begin position="695"/>
        <end position="726"/>
    </location>
</feature>
<organism evidence="3 4">
    <name type="scientific">Endocarpon pusillum (strain Z07020 / HMAS-L-300199)</name>
    <name type="common">Lichen-forming fungus</name>
    <dbReference type="NCBI Taxonomy" id="1263415"/>
    <lineage>
        <taxon>Eukaryota</taxon>
        <taxon>Fungi</taxon>
        <taxon>Dikarya</taxon>
        <taxon>Ascomycota</taxon>
        <taxon>Pezizomycotina</taxon>
        <taxon>Eurotiomycetes</taxon>
        <taxon>Chaetothyriomycetidae</taxon>
        <taxon>Verrucariales</taxon>
        <taxon>Verrucariaceae</taxon>
        <taxon>Endocarpon</taxon>
    </lineage>
</organism>
<dbReference type="FunFam" id="3.10.20.90:FF:000160">
    <property type="entry name" value="Polyubiquitin-C"/>
    <property type="match status" value="1"/>
</dbReference>
<dbReference type="Proteomes" id="UP000019373">
    <property type="component" value="Unassembled WGS sequence"/>
</dbReference>
<dbReference type="Gene3D" id="3.40.50.300">
    <property type="entry name" value="P-loop containing nucleotide triphosphate hydrolases"/>
    <property type="match status" value="1"/>
</dbReference>
<sequence>MPRKLNHNAYTVGWICPLEVEQTAALEMLDEEHQRLPQAAADHNVYSLGSISGHNVVIAGLPVAGNNPTATVVTQMRMTFPNIRFGLLVGIGGGVPAKTDTGMIRLGDVVVSKPDGIHSGAVQYDHGKARVGQFERTGALAPPPTVLLNAAQDLAAKRARLRKDPVVKNIKRIDTTIPTLRKYKYPGTVQDRLFNASYTHRQQGRPCVECGCDLSQLVKYEMEEEEEVDDDKEWVIVHRGTIASGELVVKNGELRDRLANIDSLLCFETEAAGALADFPCMVIRGISDYCDSHKNDQWHGYAAAAAAAYARQLFFHMPIDQVNRDPPASESLRLWNTPDPVPHFYGRTVLLAQIVSYFDDIASGARRLPLILTGLGGVGKSQAALEYARLNADEYQLCFQIDATSDQTILESLTSITAMFEVGGKQPDTDVPSERQLVPYFKLQMECCKSRWLLVIDNYDSPALVRLSSYIPRSSLGDIIITSRRTDASALGCTIPVEPMEDDESDELLLNLAGFTALNTTDRERVYARVISEYVGQLPLGIELAAAYVKQIGHGGLSMYARLVEQQDETVLYESLRNGPAGQYLSDYQLGVFDTWRRSFRMISEQNPNAAKFLQLCSFFDRSQLNSQLFRDATSRKYHWTQAGNLAMLEPGKAGVPRWLLASCTRFGEWNEAQFVRLLIELENFSFLKREFPTMKSTNGNNPTPDAEGTMSEQTGQAQDNEEEGKGDEIYGLWIHPLVYQWAKESLEPAAKAKAALQAVWVYLHSIDDDAQETNKELLRFEIFADMKRPRFQLLQNSHPYHQDLVNAVVLNDVRNLKETLDGPKAMKNIFRDGQFQTGGGGMVDSFLDLIVILQGFRIFLERVYCKEMDPEGVYWTLPKADFQDTYAILIAFQERKLHSNEYIKASDIFTLAQHYLAGQSEYAQAVILCASVVNDALFWDRLVAVAPTVDRLIQKLEAPRRDRELSILTIAACAQLSISYAFAVGRSHNNNINPLADPMNLLDRERHQAIRVISSVGETALRSLEMIKAYQDAFEGKIRVRELTISKSVQWQLQMSYAFACLREGRPDEAVPIFEASISNAKTLHGQKVALALDSEVHLAKKAQLGIASKQMAFYSRYTKAAGLDDPHDDRNKWLEFIDYAAERDPSIVENWQKSLQSPRDMVNKWSRIELQRRPHVGPRSAPTNAMPGGFIEDDLQLTPGFSSQGLEMEPRLTHFNWPTEPIETEIAALLTELGHEYSQFKSNVPKFATATLADSDVQETTDEIPAQPGPSAELVTSPNTTLEDKRIEFTSILYPPQPPETDPRNQVFVKTLTGKTLTITIDPSATVEMLKDKIYDKEGIPVDKQRIIFAGKQLEDGRTLSDYNVQRMNTLHLVMRLRGAGMCRHRCPTRRCVPIVSEGSREHLFGRLELVEARLHADEAHGREPYLKHIKNGGRRRREPDIVVMKSKPPFVGGARFSLSLFSQDCQIGLLNELTPHSKDGGHTIKRASILILF</sequence>